<organism evidence="1">
    <name type="scientific">gut metagenome</name>
    <dbReference type="NCBI Taxonomy" id="749906"/>
    <lineage>
        <taxon>unclassified sequences</taxon>
        <taxon>metagenomes</taxon>
        <taxon>organismal metagenomes</taxon>
    </lineage>
</organism>
<gene>
    <name evidence="1" type="ORF">EVA_09625</name>
</gene>
<comment type="caution">
    <text evidence="1">The sequence shown here is derived from an EMBL/GenBank/DDBJ whole genome shotgun (WGS) entry which is preliminary data.</text>
</comment>
<evidence type="ECO:0000313" key="1">
    <source>
        <dbReference type="EMBL" id="EJX02270.1"/>
    </source>
</evidence>
<proteinExistence type="predicted"/>
<protein>
    <submittedName>
        <fullName evidence="1">Uncharacterized protein</fullName>
    </submittedName>
</protein>
<dbReference type="EMBL" id="AMCI01002615">
    <property type="protein sequence ID" value="EJX02270.1"/>
    <property type="molecule type" value="Genomic_DNA"/>
</dbReference>
<dbReference type="AlphaFoldDB" id="J9GQE3"/>
<name>J9GQE3_9ZZZZ</name>
<reference evidence="1" key="1">
    <citation type="journal article" date="2012" name="PLoS ONE">
        <title>Gene sets for utilization of primary and secondary nutrition supplies in the distal gut of endangered iberian lynx.</title>
        <authorList>
            <person name="Alcaide M."/>
            <person name="Messina E."/>
            <person name="Richter M."/>
            <person name="Bargiela R."/>
            <person name="Peplies J."/>
            <person name="Huws S.A."/>
            <person name="Newbold C.J."/>
            <person name="Golyshin P.N."/>
            <person name="Simon M.A."/>
            <person name="Lopez G."/>
            <person name="Yakimov M.M."/>
            <person name="Ferrer M."/>
        </authorList>
    </citation>
    <scope>NUCLEOTIDE SEQUENCE</scope>
</reference>
<accession>J9GQE3</accession>
<sequence>MSLHDIAATKLHLFLEYKSLDDENISLLWLPHGSSYLS</sequence>